<dbReference type="PRINTS" id="PR02050">
    <property type="entry name" value="B14GALTRFASE"/>
</dbReference>
<evidence type="ECO:0000256" key="6">
    <source>
        <dbReference type="ARBA" id="ARBA00022692"/>
    </source>
</evidence>
<dbReference type="EMBL" id="GDKF01003351">
    <property type="protein sequence ID" value="JAT75271.1"/>
    <property type="molecule type" value="Transcribed_RNA"/>
</dbReference>
<evidence type="ECO:0000256" key="3">
    <source>
        <dbReference type="ARBA" id="ARBA00005735"/>
    </source>
</evidence>
<evidence type="ECO:0000256" key="11">
    <source>
        <dbReference type="SAM" id="MobiDB-lite"/>
    </source>
</evidence>
<comment type="pathway">
    <text evidence="2">Protein modification; protein glycosylation.</text>
</comment>
<dbReference type="InterPro" id="IPR027995">
    <property type="entry name" value="Galactosyl_T_N"/>
</dbReference>
<dbReference type="eggNOG" id="KOG3917">
    <property type="taxonomic scope" value="Eukaryota"/>
</dbReference>
<comment type="similarity">
    <text evidence="3">Belongs to the glycosyltransferase 7 family.</text>
</comment>
<keyword evidence="4 15" id="KW-0328">Glycosyltransferase</keyword>
<dbReference type="InterPro" id="IPR003859">
    <property type="entry name" value="Galactosyl_T"/>
</dbReference>
<protein>
    <submittedName>
        <fullName evidence="15">Beta-1,4-galactosyltransferase 7</fullName>
    </submittedName>
</protein>
<evidence type="ECO:0000256" key="8">
    <source>
        <dbReference type="ARBA" id="ARBA00022989"/>
    </source>
</evidence>
<evidence type="ECO:0000256" key="4">
    <source>
        <dbReference type="ARBA" id="ARBA00022676"/>
    </source>
</evidence>
<dbReference type="PANTHER" id="PTHR19300">
    <property type="entry name" value="BETA-1,4-GALACTOSYLTRANSFERASE"/>
    <property type="match status" value="1"/>
</dbReference>
<reference evidence="15 16" key="1">
    <citation type="journal article" date="2014" name="BMC Genomics">
        <title>Oil accumulation mechanisms of the oleaginous microalga Chlorella protothecoides revealed through its genome, transcriptomes, and proteomes.</title>
        <authorList>
            <person name="Gao C."/>
            <person name="Wang Y."/>
            <person name="Shen Y."/>
            <person name="Yan D."/>
            <person name="He X."/>
            <person name="Dai J."/>
            <person name="Wu Q."/>
        </authorList>
    </citation>
    <scope>NUCLEOTIDE SEQUENCE [LARGE SCALE GENOMIC DNA]</scope>
    <source>
        <strain evidence="15 16">0710</strain>
    </source>
</reference>
<dbReference type="Pfam" id="PF13733">
    <property type="entry name" value="Glyco_transf_7N"/>
    <property type="match status" value="1"/>
</dbReference>
<dbReference type="Pfam" id="PF02709">
    <property type="entry name" value="Glyco_transf_7C"/>
    <property type="match status" value="1"/>
</dbReference>
<evidence type="ECO:0000313" key="16">
    <source>
        <dbReference type="Proteomes" id="UP000028924"/>
    </source>
</evidence>
<dbReference type="GO" id="GO:0008378">
    <property type="term" value="F:galactosyltransferase activity"/>
    <property type="evidence" value="ECO:0007669"/>
    <property type="project" value="TreeGrafter"/>
</dbReference>
<name>A0A087SDM6_AUXPR</name>
<evidence type="ECO:0000256" key="1">
    <source>
        <dbReference type="ARBA" id="ARBA00004606"/>
    </source>
</evidence>
<sequence length="390" mass="43271">MRGPRPHRPGVPVLARRGTLLAGGLVCTAVVLLVLRLSVRPAHGRVVQPPHPSESVAGSARDPPPCCPLQPLGLDLSSSGEGLERAYRSQRLGNVPMQRFCRLGVQAPQNTTEHTLAVLIPYRDRQEHLQKLMPALRTHLDEQKLTYDIFIVEQADMYLFNRGALLNAAMLLLQGSAYDYFIFQDVDTIPRPGSGIRYAFPSGPVPLHLTPFGIHPKANFEDFFGGILSISQQQISRVDGFGTDFWGWGREDDNLKLRLQNHGLWPPQYPDVPRGTQHGPYFIHQRHKQAAELRGKDRGGDLGMEYFQVLPTKEFGAAKIMSSQPQFLRDTATGLSTTRFRLERMQPWQGAVMIGVSLACDTKRTPWCDPATLSRDAAGSKATAAKLSLP</sequence>
<keyword evidence="9" id="KW-0472">Membrane</keyword>
<dbReference type="InterPro" id="IPR029044">
    <property type="entry name" value="Nucleotide-diphossugar_trans"/>
</dbReference>
<keyword evidence="6" id="KW-0812">Transmembrane</keyword>
<accession>A0A087SDM6</accession>
<dbReference type="GeneID" id="23618189"/>
<dbReference type="GO" id="GO:0005975">
    <property type="term" value="P:carbohydrate metabolic process"/>
    <property type="evidence" value="ECO:0007669"/>
    <property type="project" value="InterPro"/>
</dbReference>
<keyword evidence="5 15" id="KW-0808">Transferase</keyword>
<evidence type="ECO:0000313" key="15">
    <source>
        <dbReference type="EMBL" id="KFM23830.1"/>
    </source>
</evidence>
<dbReference type="PANTHER" id="PTHR19300:SF57">
    <property type="entry name" value="BETA-1,4-N-ACETYLGALACTOSAMINYLTRANSFERASE"/>
    <property type="match status" value="1"/>
</dbReference>
<dbReference type="GO" id="GO:0005794">
    <property type="term" value="C:Golgi apparatus"/>
    <property type="evidence" value="ECO:0007669"/>
    <property type="project" value="TreeGrafter"/>
</dbReference>
<keyword evidence="10" id="KW-0325">Glycoprotein</keyword>
<feature type="domain" description="Galactosyltransferase N-terminal" evidence="13">
    <location>
        <begin position="104"/>
        <end position="191"/>
    </location>
</feature>
<evidence type="ECO:0000256" key="7">
    <source>
        <dbReference type="ARBA" id="ARBA00022968"/>
    </source>
</evidence>
<organism evidence="15 16">
    <name type="scientific">Auxenochlorella protothecoides</name>
    <name type="common">Green microalga</name>
    <name type="synonym">Chlorella protothecoides</name>
    <dbReference type="NCBI Taxonomy" id="3075"/>
    <lineage>
        <taxon>Eukaryota</taxon>
        <taxon>Viridiplantae</taxon>
        <taxon>Chlorophyta</taxon>
        <taxon>core chlorophytes</taxon>
        <taxon>Trebouxiophyceae</taxon>
        <taxon>Chlorellales</taxon>
        <taxon>Chlorellaceae</taxon>
        <taxon>Auxenochlorella</taxon>
    </lineage>
</organism>
<evidence type="ECO:0000256" key="10">
    <source>
        <dbReference type="ARBA" id="ARBA00023180"/>
    </source>
</evidence>
<dbReference type="InterPro" id="IPR027791">
    <property type="entry name" value="Galactosyl_T_C"/>
</dbReference>
<dbReference type="OrthoDB" id="508846at2759"/>
<dbReference type="RefSeq" id="XP_011396708.1">
    <property type="nucleotide sequence ID" value="XM_011398406.1"/>
</dbReference>
<dbReference type="EMBL" id="KL662101">
    <property type="protein sequence ID" value="KFM23830.1"/>
    <property type="molecule type" value="Genomic_DNA"/>
</dbReference>
<reference evidence="14" key="2">
    <citation type="submission" date="2015-08" db="EMBL/GenBank/DDBJ databases">
        <authorList>
            <person name="Babu N.S."/>
            <person name="Beckwith C.J."/>
            <person name="Beseler K.G."/>
            <person name="Brison A."/>
            <person name="Carone J.V."/>
            <person name="Caskin T.P."/>
            <person name="Diamond M."/>
            <person name="Durham M.E."/>
            <person name="Foxe J.M."/>
            <person name="Go M."/>
            <person name="Henderson B.A."/>
            <person name="Jones I.B."/>
            <person name="McGettigan J.A."/>
            <person name="Micheletti S.J."/>
            <person name="Nasrallah M.E."/>
            <person name="Ortiz D."/>
            <person name="Piller C.R."/>
            <person name="Privatt S.R."/>
            <person name="Schneider S.L."/>
            <person name="Sharp S."/>
            <person name="Smith T.C."/>
            <person name="Stanton J.D."/>
            <person name="Ullery H.E."/>
            <person name="Wilson R.J."/>
            <person name="Serrano M.G."/>
            <person name="Buck G."/>
            <person name="Lee V."/>
            <person name="Wang Y."/>
            <person name="Carvalho R."/>
            <person name="Voegtly L."/>
            <person name="Shi R."/>
            <person name="Duckworth R."/>
            <person name="Johnson A."/>
            <person name="Loviza R."/>
            <person name="Walstead R."/>
            <person name="Shah Z."/>
            <person name="Kiflezghi M."/>
            <person name="Wade K."/>
            <person name="Ball S.L."/>
            <person name="Bradley K.W."/>
            <person name="Asai D.J."/>
            <person name="Bowman C.A."/>
            <person name="Russell D.A."/>
            <person name="Pope W.H."/>
            <person name="Jacobs-Sera D."/>
            <person name="Hendrix R.W."/>
            <person name="Hatfull G.F."/>
        </authorList>
    </citation>
    <scope>NUCLEOTIDE SEQUENCE</scope>
</reference>
<evidence type="ECO:0000259" key="13">
    <source>
        <dbReference type="Pfam" id="PF13733"/>
    </source>
</evidence>
<gene>
    <name evidence="15" type="ORF">F751_6798</name>
    <name evidence="14" type="ORF">g.14331</name>
</gene>
<feature type="domain" description="Galactosyltransferase C-terminal" evidence="12">
    <location>
        <begin position="215"/>
        <end position="264"/>
    </location>
</feature>
<evidence type="ECO:0000256" key="2">
    <source>
        <dbReference type="ARBA" id="ARBA00004922"/>
    </source>
</evidence>
<dbReference type="UniPathway" id="UPA00378"/>
<proteinExistence type="inferred from homology"/>
<keyword evidence="16" id="KW-1185">Reference proteome</keyword>
<comment type="subcellular location">
    <subcellularLocation>
        <location evidence="1">Membrane</location>
        <topology evidence="1">Single-pass type II membrane protein</topology>
    </subcellularLocation>
</comment>
<dbReference type="KEGG" id="apro:F751_6798"/>
<evidence type="ECO:0000259" key="12">
    <source>
        <dbReference type="Pfam" id="PF02709"/>
    </source>
</evidence>
<keyword evidence="8" id="KW-1133">Transmembrane helix</keyword>
<evidence type="ECO:0000256" key="9">
    <source>
        <dbReference type="ARBA" id="ARBA00023136"/>
    </source>
</evidence>
<keyword evidence="7" id="KW-0735">Signal-anchor</keyword>
<evidence type="ECO:0000256" key="5">
    <source>
        <dbReference type="ARBA" id="ARBA00022679"/>
    </source>
</evidence>
<dbReference type="SUPFAM" id="SSF53448">
    <property type="entry name" value="Nucleotide-diphospho-sugar transferases"/>
    <property type="match status" value="1"/>
</dbReference>
<dbReference type="AlphaFoldDB" id="A0A087SDM6"/>
<dbReference type="GO" id="GO:0016020">
    <property type="term" value="C:membrane"/>
    <property type="evidence" value="ECO:0007669"/>
    <property type="project" value="UniProtKB-SubCell"/>
</dbReference>
<feature type="region of interest" description="Disordered" evidence="11">
    <location>
        <begin position="45"/>
        <end position="64"/>
    </location>
</feature>
<dbReference type="Proteomes" id="UP000028924">
    <property type="component" value="Unassembled WGS sequence"/>
</dbReference>
<evidence type="ECO:0000313" key="14">
    <source>
        <dbReference type="EMBL" id="JAT75271.1"/>
    </source>
</evidence>
<dbReference type="Gene3D" id="3.90.550.10">
    <property type="entry name" value="Spore Coat Polysaccharide Biosynthesis Protein SpsA, Chain A"/>
    <property type="match status" value="1"/>
</dbReference>